<dbReference type="Proteomes" id="UP000193711">
    <property type="component" value="Unassembled WGS sequence"/>
</dbReference>
<reference evidence="3" key="1">
    <citation type="submission" date="2017-04" db="EMBL/GenBank/DDBJ databases">
        <authorList>
            <person name="Varghese N."/>
            <person name="Submissions S."/>
        </authorList>
    </citation>
    <scope>NUCLEOTIDE SEQUENCE [LARGE SCALE GENOMIC DNA]</scope>
    <source>
        <strain evidence="3">VKM Ac-2121</strain>
    </source>
</reference>
<dbReference type="AlphaFoldDB" id="A0A1X7PEQ4"/>
<evidence type="ECO:0000313" key="3">
    <source>
        <dbReference type="Proteomes" id="UP000193711"/>
    </source>
</evidence>
<protein>
    <submittedName>
        <fullName evidence="2">CHAT domain-containing protein</fullName>
    </submittedName>
</protein>
<dbReference type="RefSeq" id="WP_129588091.1">
    <property type="nucleotide sequence ID" value="NZ_FXBM01000003.1"/>
</dbReference>
<dbReference type="Pfam" id="PF12770">
    <property type="entry name" value="CHAT"/>
    <property type="match status" value="1"/>
</dbReference>
<proteinExistence type="predicted"/>
<organism evidence="2 3">
    <name type="scientific">Rathayibacter oskolensis</name>
    <dbReference type="NCBI Taxonomy" id="1891671"/>
    <lineage>
        <taxon>Bacteria</taxon>
        <taxon>Bacillati</taxon>
        <taxon>Actinomycetota</taxon>
        <taxon>Actinomycetes</taxon>
        <taxon>Micrococcales</taxon>
        <taxon>Microbacteriaceae</taxon>
        <taxon>Rathayibacter</taxon>
    </lineage>
</organism>
<accession>A0A1X7PEQ4</accession>
<dbReference type="EMBL" id="FXBM01000003">
    <property type="protein sequence ID" value="SMH49328.1"/>
    <property type="molecule type" value="Genomic_DNA"/>
</dbReference>
<sequence length="999" mass="108529">MPQTTETPETAETDAWVAYLEDTLALSIGDTDRASRLATICLSASTIVRAASTDDVGLPPARPASTVVREAASELLRTTRGPLDTVLGLVGRHWKIEREDPDDAERRADFDRAAVVAREAGDHLTETWVLVVATSEYVRTQRTATADRYAFRAVEAFESATPGLGPIAATDHVWPGLATPDSVTAVIELFARDVAVRATRRTGRVSEWDAAIDAMKAVALRLVSERPTLLVMTLGQRATYERATGDQADLTEMRELSERNVLLRGKYLQHEASNAEARGDYDSALMWHRRRMDARLAPLRPDLVGAPARTLTAAFRDLSVSERRRLNAVANPAFEMSSSLILSGRTVTTAADAKAAVEWLDLADVLWAGWGKNGLMAVRFNRHRLAPGLTGTAVADLLDISRTAGRPGLRVSAVVHAALYGESRLARVVERLDEMLDEKFTSLDRARLLTARSWLTRPGERTADPQSRLDAAEALDLMPARPATRLRDIARAAWVLALCARDDDEPEAERAALEEAVIAAGRLVLNATTFSQRSILAADWSVVIRRALDFAREHDDAALADLAAEVARRDSVGVLLANASSEAGAPAEVVDAALAVQTAGRAGEVDDQQDASAESEPIDPEADELMRSGIDARVVVKARAAYASAERLLGPIGSLMDPRTLYEAGATDLLRELPKTQPTFILQLLPSTLAMVGHDQNPRLYRRLTWLEDGEPAEYLDYVRLWPGLLTDTALTGEDDWLDGTPFLPDPLVEALETATADEPLRLLVVASGLFHICFDALEIGGGLRLIDRALTTVHTSLAGVRYMLANPRSGGEGSVAILDEDTFGDTSFEKESLERWFPVTRGVASRSELDNPYLEIENSSVFVMGVHGGDDANGWHQVKILPSGESMTAAEALNYRYPALCVLASCNSQMRLGAGVDLSGFPTALFARGARTVIGSVGGIYSLPTALIMSRFYADLHETGNPVVALRTARLRWLSENPTRHDEVASWGRLVIYGGAQY</sequence>
<dbReference type="OrthoDB" id="5148004at2"/>
<evidence type="ECO:0000313" key="2">
    <source>
        <dbReference type="EMBL" id="SMH49328.1"/>
    </source>
</evidence>
<feature type="domain" description="CHAT" evidence="1">
    <location>
        <begin position="886"/>
        <end position="995"/>
    </location>
</feature>
<dbReference type="InterPro" id="IPR024983">
    <property type="entry name" value="CHAT_dom"/>
</dbReference>
<keyword evidence="3" id="KW-1185">Reference proteome</keyword>
<evidence type="ECO:0000259" key="1">
    <source>
        <dbReference type="Pfam" id="PF12770"/>
    </source>
</evidence>
<dbReference type="STRING" id="1891671.SAMN06295885_3276"/>
<name>A0A1X7PEQ4_9MICO</name>
<gene>
    <name evidence="2" type="ORF">SAMN06295885_3276</name>
</gene>